<dbReference type="AlphaFoldDB" id="A0A9D4M0B8"/>
<evidence type="ECO:0008006" key="5">
    <source>
        <dbReference type="Google" id="ProtNLM"/>
    </source>
</evidence>
<reference evidence="3" key="2">
    <citation type="submission" date="2020-11" db="EMBL/GenBank/DDBJ databases">
        <authorList>
            <person name="McCartney M.A."/>
            <person name="Auch B."/>
            <person name="Kono T."/>
            <person name="Mallez S."/>
            <person name="Becker A."/>
            <person name="Gohl D.M."/>
            <person name="Silverstein K.A.T."/>
            <person name="Koren S."/>
            <person name="Bechman K.B."/>
            <person name="Herman A."/>
            <person name="Abrahante J.E."/>
            <person name="Garbe J."/>
        </authorList>
    </citation>
    <scope>NUCLEOTIDE SEQUENCE</scope>
    <source>
        <strain evidence="3">Duluth1</strain>
        <tissue evidence="3">Whole animal</tissue>
    </source>
</reference>
<dbReference type="PANTHER" id="PTHR25462:SF305">
    <property type="entry name" value="RING-TYPE DOMAIN-CONTAINING PROTEIN"/>
    <property type="match status" value="1"/>
</dbReference>
<gene>
    <name evidence="3" type="ORF">DPMN_031625</name>
</gene>
<dbReference type="EMBL" id="JAIWYP010000002">
    <property type="protein sequence ID" value="KAH3868475.1"/>
    <property type="molecule type" value="Genomic_DNA"/>
</dbReference>
<dbReference type="SUPFAM" id="SSF101898">
    <property type="entry name" value="NHL repeat"/>
    <property type="match status" value="1"/>
</dbReference>
<sequence length="773" mass="87252">MEEKTEDSFQLHVNIMKSQCMQHLGQEIHSDTGKPACPQHLGQEIHSDTGKPAGPQHLGQEIHSDTGKPAGPQHLGQEIHSDTGKPAGPQHLGQEIHSDTGKPAGLQQALEEEHLSSPGTKREKVTKVCDLCTFDNLQEPAIGFCINCTDFLCKRCLVNHSRIKVTRSHVVLQGDTMPANAEPFLGLRALVKCKLHPEYDIEFICAEHSTNVCAICITDKHHKCKLHKLCAPNTGDNPKQDAVVEESILNLESQIEQFASNRERYLKRMQEDRERIIKEAQENAKLLIEKIETHTKLLEDEITQLVNKETNITESNINDAKSMYTELRRIKDLHETSHKYGSAKECVLAACHVDATSKEIARKITLLETYDDTKYLIDIVEQLPRFSNICNISLTIGEKSSSEIENASDEVVEFPECNEINEHLFNQSVRDIGIQCEYFISKCNQEVQTVDRGSLSPPTVQKDELRAVHCTMFDEATPSITKPFIERLVGEKSSYYIGNNSDAYLSRITAIQIFSDGKILLADRSNKAIKLLSSDFEVIDEYTLSGSPLDVCLVDDDIYVCCSDEKQVSRFGINVDGELFKTGGYPTRLWPVSISHFDQKVIILFLTQEDSVDDVESESVTIEIRDGSRIDRGFYIDVDDSDDEDDDLYHIVDAKRILTLETGSVLLAENDRVSCYDIDAREEEIGGREWFYRSYGKNHLHNTRGLATDTEGNVYICGQDSNNVHQVSSMNYRQNRILIADINMPLSVCVDSERDRLIVGCDEDDYIHVFEFK</sequence>
<dbReference type="Proteomes" id="UP000828390">
    <property type="component" value="Unassembled WGS sequence"/>
</dbReference>
<evidence type="ECO:0000313" key="4">
    <source>
        <dbReference type="Proteomes" id="UP000828390"/>
    </source>
</evidence>
<evidence type="ECO:0000256" key="1">
    <source>
        <dbReference type="SAM" id="Coils"/>
    </source>
</evidence>
<keyword evidence="4" id="KW-1185">Reference proteome</keyword>
<reference evidence="3" key="1">
    <citation type="journal article" date="2019" name="bioRxiv">
        <title>The Genome of the Zebra Mussel, Dreissena polymorpha: A Resource for Invasive Species Research.</title>
        <authorList>
            <person name="McCartney M.A."/>
            <person name="Auch B."/>
            <person name="Kono T."/>
            <person name="Mallez S."/>
            <person name="Zhang Y."/>
            <person name="Obille A."/>
            <person name="Becker A."/>
            <person name="Abrahante J.E."/>
            <person name="Garbe J."/>
            <person name="Badalamenti J.P."/>
            <person name="Herman A."/>
            <person name="Mangelson H."/>
            <person name="Liachko I."/>
            <person name="Sullivan S."/>
            <person name="Sone E.D."/>
            <person name="Koren S."/>
            <person name="Silverstein K.A.T."/>
            <person name="Beckman K.B."/>
            <person name="Gohl D.M."/>
        </authorList>
    </citation>
    <scope>NUCLEOTIDE SEQUENCE</scope>
    <source>
        <strain evidence="3">Duluth1</strain>
        <tissue evidence="3">Whole animal</tissue>
    </source>
</reference>
<dbReference type="InterPro" id="IPR047153">
    <property type="entry name" value="TRIM45/56/19-like"/>
</dbReference>
<name>A0A9D4M0B8_DREPO</name>
<dbReference type="Gene3D" id="3.30.160.60">
    <property type="entry name" value="Classic Zinc Finger"/>
    <property type="match status" value="1"/>
</dbReference>
<feature type="region of interest" description="Disordered" evidence="2">
    <location>
        <begin position="29"/>
        <end position="101"/>
    </location>
</feature>
<protein>
    <recommendedName>
        <fullName evidence="5">B box-type domain-containing protein</fullName>
    </recommendedName>
</protein>
<dbReference type="PANTHER" id="PTHR25462">
    <property type="entry name" value="BONUS, ISOFORM C-RELATED"/>
    <property type="match status" value="1"/>
</dbReference>
<dbReference type="InterPro" id="IPR011042">
    <property type="entry name" value="6-blade_b-propeller_TolB-like"/>
</dbReference>
<evidence type="ECO:0000256" key="2">
    <source>
        <dbReference type="SAM" id="MobiDB-lite"/>
    </source>
</evidence>
<accession>A0A9D4M0B8</accession>
<proteinExistence type="predicted"/>
<dbReference type="CDD" id="cd19756">
    <property type="entry name" value="Bbox2"/>
    <property type="match status" value="1"/>
</dbReference>
<feature type="coiled-coil region" evidence="1">
    <location>
        <begin position="248"/>
        <end position="308"/>
    </location>
</feature>
<dbReference type="GO" id="GO:0061630">
    <property type="term" value="F:ubiquitin protein ligase activity"/>
    <property type="evidence" value="ECO:0007669"/>
    <property type="project" value="TreeGrafter"/>
</dbReference>
<dbReference type="Gene3D" id="2.120.10.30">
    <property type="entry name" value="TolB, C-terminal domain"/>
    <property type="match status" value="1"/>
</dbReference>
<dbReference type="Pfam" id="PF22586">
    <property type="entry name" value="ANCHR-like_BBOX"/>
    <property type="match status" value="1"/>
</dbReference>
<dbReference type="GO" id="GO:0005654">
    <property type="term" value="C:nucleoplasm"/>
    <property type="evidence" value="ECO:0007669"/>
    <property type="project" value="TreeGrafter"/>
</dbReference>
<evidence type="ECO:0000313" key="3">
    <source>
        <dbReference type="EMBL" id="KAH3868475.1"/>
    </source>
</evidence>
<keyword evidence="1" id="KW-0175">Coiled coil</keyword>
<comment type="caution">
    <text evidence="3">The sequence shown here is derived from an EMBL/GenBank/DDBJ whole genome shotgun (WGS) entry which is preliminary data.</text>
</comment>
<organism evidence="3 4">
    <name type="scientific">Dreissena polymorpha</name>
    <name type="common">Zebra mussel</name>
    <name type="synonym">Mytilus polymorpha</name>
    <dbReference type="NCBI Taxonomy" id="45954"/>
    <lineage>
        <taxon>Eukaryota</taxon>
        <taxon>Metazoa</taxon>
        <taxon>Spiralia</taxon>
        <taxon>Lophotrochozoa</taxon>
        <taxon>Mollusca</taxon>
        <taxon>Bivalvia</taxon>
        <taxon>Autobranchia</taxon>
        <taxon>Heteroconchia</taxon>
        <taxon>Euheterodonta</taxon>
        <taxon>Imparidentia</taxon>
        <taxon>Neoheterodontei</taxon>
        <taxon>Myida</taxon>
        <taxon>Dreissenoidea</taxon>
        <taxon>Dreissenidae</taxon>
        <taxon>Dreissena</taxon>
    </lineage>
</organism>